<dbReference type="Proteomes" id="UP000234748">
    <property type="component" value="Unassembled WGS sequence"/>
</dbReference>
<comment type="caution">
    <text evidence="1">The sequence shown here is derived from an EMBL/GenBank/DDBJ whole genome shotgun (WGS) entry which is preliminary data.</text>
</comment>
<accession>A0A2N5M4X8</accession>
<dbReference type="InterPro" id="IPR004304">
    <property type="entry name" value="FmdA_AmdA"/>
</dbReference>
<dbReference type="PANTHER" id="PTHR31891:SF1">
    <property type="entry name" value="FORMAMIDASE C869.04-RELATED"/>
    <property type="match status" value="1"/>
</dbReference>
<dbReference type="GO" id="GO:0016811">
    <property type="term" value="F:hydrolase activity, acting on carbon-nitrogen (but not peptide) bonds, in linear amides"/>
    <property type="evidence" value="ECO:0007669"/>
    <property type="project" value="InterPro"/>
</dbReference>
<protein>
    <submittedName>
        <fullName evidence="1">Acetamidase</fullName>
    </submittedName>
</protein>
<keyword evidence="2" id="KW-1185">Reference proteome</keyword>
<dbReference type="SUPFAM" id="SSF141130">
    <property type="entry name" value="Acetamidase/Formamidase-like"/>
    <property type="match status" value="1"/>
</dbReference>
<gene>
    <name evidence="1" type="ORF">CUU66_13415</name>
</gene>
<dbReference type="Gene3D" id="2.40.10.120">
    <property type="match status" value="1"/>
</dbReference>
<name>A0A2N5M4X8_9BACI</name>
<dbReference type="AlphaFoldDB" id="A0A2N5M4X8"/>
<organism evidence="1 2">
    <name type="scientific">Peribacillus deserti</name>
    <dbReference type="NCBI Taxonomy" id="673318"/>
    <lineage>
        <taxon>Bacteria</taxon>
        <taxon>Bacillati</taxon>
        <taxon>Bacillota</taxon>
        <taxon>Bacilli</taxon>
        <taxon>Bacillales</taxon>
        <taxon>Bacillaceae</taxon>
        <taxon>Peribacillus</taxon>
    </lineage>
</organism>
<dbReference type="EMBL" id="PGUY01000041">
    <property type="protein sequence ID" value="PLT29418.1"/>
    <property type="molecule type" value="Genomic_DNA"/>
</dbReference>
<proteinExistence type="predicted"/>
<dbReference type="Pfam" id="PF03069">
    <property type="entry name" value="FmdA_AmdA"/>
    <property type="match status" value="1"/>
</dbReference>
<dbReference type="RefSeq" id="WP_101643005.1">
    <property type="nucleotide sequence ID" value="NZ_PGUY01000041.1"/>
</dbReference>
<evidence type="ECO:0000313" key="1">
    <source>
        <dbReference type="EMBL" id="PLT29418.1"/>
    </source>
</evidence>
<dbReference type="Gene3D" id="2.60.120.580">
    <property type="entry name" value="Acetamidase/Formamidase-like domains"/>
    <property type="match status" value="1"/>
</dbReference>
<evidence type="ECO:0000313" key="2">
    <source>
        <dbReference type="Proteomes" id="UP000234748"/>
    </source>
</evidence>
<dbReference type="OrthoDB" id="9811740at2"/>
<dbReference type="Gene3D" id="3.10.28.20">
    <property type="entry name" value="Acetamidase/Formamidase-like domains"/>
    <property type="match status" value="1"/>
</dbReference>
<reference evidence="1 2" key="1">
    <citation type="submission" date="2017-11" db="EMBL/GenBank/DDBJ databases">
        <title>Comparitive Functional Genomics of Dry Heat Resistant strains isolated from the Viking Spacecraft.</title>
        <authorList>
            <person name="Seuylemezian A."/>
            <person name="Cooper K."/>
            <person name="Vaishampayan P."/>
        </authorList>
    </citation>
    <scope>NUCLEOTIDE SEQUENCE [LARGE SCALE GENOMIC DNA]</scope>
    <source>
        <strain evidence="1 2">V1-29</strain>
    </source>
</reference>
<dbReference type="PANTHER" id="PTHR31891">
    <property type="entry name" value="FORMAMIDASE C869.04-RELATED"/>
    <property type="match status" value="1"/>
</dbReference>
<sequence length="300" mass="31884">MSTSLSCTDIIYAFSKDNKPAASVKPGTTISIDTYDCFQNQITSSETEITSINWDQINPATGPIFVETAQPGDILKVKIEHIELANQGVMTVGPDLGVMGHRLEKFEAKMIPISGNRAIFNEKIEIPLNPMIGVIGVAPEGAQVSCGTPGAHGGNMDTKLITTGATIYVPVFTEGALFALGDMHAAMGDGEVGVSGIEVSGTATVTLDVIKGRSLNHPVLINEEGLAVLVSAKTLDEAVKTSVEEMISLILPHTDLSINELTMLFSALGQTQISQVVDPLVTVRFFVPAYFLKAYSIALF</sequence>